<protein>
    <submittedName>
        <fullName evidence="2">Uncharacterized protein</fullName>
    </submittedName>
</protein>
<evidence type="ECO:0000313" key="3">
    <source>
        <dbReference type="Proteomes" id="UP000187203"/>
    </source>
</evidence>
<feature type="region of interest" description="Disordered" evidence="1">
    <location>
        <begin position="127"/>
        <end position="148"/>
    </location>
</feature>
<gene>
    <name evidence="2" type="ORF">COLO4_20830</name>
</gene>
<comment type="caution">
    <text evidence="2">The sequence shown here is derived from an EMBL/GenBank/DDBJ whole genome shotgun (WGS) entry which is preliminary data.</text>
</comment>
<dbReference type="Proteomes" id="UP000187203">
    <property type="component" value="Unassembled WGS sequence"/>
</dbReference>
<reference evidence="3" key="1">
    <citation type="submission" date="2013-09" db="EMBL/GenBank/DDBJ databases">
        <title>Corchorus olitorius genome sequencing.</title>
        <authorList>
            <person name="Alam M."/>
            <person name="Haque M.S."/>
            <person name="Islam M.S."/>
            <person name="Emdad E.M."/>
            <person name="Islam M.M."/>
            <person name="Ahmed B."/>
            <person name="Halim A."/>
            <person name="Hossen Q.M.M."/>
            <person name="Hossain M.Z."/>
            <person name="Ahmed R."/>
            <person name="Khan M.M."/>
            <person name="Islam R."/>
            <person name="Rashid M.M."/>
            <person name="Khan S.A."/>
            <person name="Rahman M.S."/>
            <person name="Alam M."/>
            <person name="Yahiya A.S."/>
            <person name="Khan M.S."/>
            <person name="Azam M.S."/>
            <person name="Haque T."/>
            <person name="Lashkar M.Z.H."/>
            <person name="Akhand A.I."/>
            <person name="Morshed G."/>
            <person name="Roy S."/>
            <person name="Uddin K.S."/>
            <person name="Rabeya T."/>
            <person name="Hossain A.S."/>
            <person name="Chowdhury A."/>
            <person name="Snigdha A.R."/>
            <person name="Mortoza M.S."/>
            <person name="Matin S.A."/>
            <person name="Hoque S.M.E."/>
            <person name="Islam M.K."/>
            <person name="Roy D.K."/>
            <person name="Haider R."/>
            <person name="Moosa M.M."/>
            <person name="Elias S.M."/>
            <person name="Hasan A.M."/>
            <person name="Jahan S."/>
            <person name="Shafiuddin M."/>
            <person name="Mahmood N."/>
            <person name="Shommy N.S."/>
        </authorList>
    </citation>
    <scope>NUCLEOTIDE SEQUENCE [LARGE SCALE GENOMIC DNA]</scope>
    <source>
        <strain evidence="3">cv. O-4</strain>
    </source>
</reference>
<organism evidence="2 3">
    <name type="scientific">Corchorus olitorius</name>
    <dbReference type="NCBI Taxonomy" id="93759"/>
    <lineage>
        <taxon>Eukaryota</taxon>
        <taxon>Viridiplantae</taxon>
        <taxon>Streptophyta</taxon>
        <taxon>Embryophyta</taxon>
        <taxon>Tracheophyta</taxon>
        <taxon>Spermatophyta</taxon>
        <taxon>Magnoliopsida</taxon>
        <taxon>eudicotyledons</taxon>
        <taxon>Gunneridae</taxon>
        <taxon>Pentapetalae</taxon>
        <taxon>rosids</taxon>
        <taxon>malvids</taxon>
        <taxon>Malvales</taxon>
        <taxon>Malvaceae</taxon>
        <taxon>Grewioideae</taxon>
        <taxon>Apeibeae</taxon>
        <taxon>Corchorus</taxon>
    </lineage>
</organism>
<dbReference type="EMBL" id="AWUE01017460">
    <property type="protein sequence ID" value="OMO86989.1"/>
    <property type="molecule type" value="Genomic_DNA"/>
</dbReference>
<evidence type="ECO:0000313" key="2">
    <source>
        <dbReference type="EMBL" id="OMO86989.1"/>
    </source>
</evidence>
<name>A0A1R3IWM8_9ROSI</name>
<evidence type="ECO:0000256" key="1">
    <source>
        <dbReference type="SAM" id="MobiDB-lite"/>
    </source>
</evidence>
<proteinExistence type="predicted"/>
<keyword evidence="3" id="KW-1185">Reference proteome</keyword>
<sequence>MAEKKKKRIERYFSVCGADREDEFSPGHPTISSSARGSSILASWYPFLSPSRNPWMAFLQLPVFNWSLIFSAKCLCIDIIVPNLVTPVKPTYHNLVLHPYILSHGNKCTERTGLVLPKDAGSCHGTGQGMNVTQHKLNGKRRSGKDQQDLMPNFVNTRVLVYST</sequence>
<accession>A0A1R3IWM8</accession>
<dbReference type="AlphaFoldDB" id="A0A1R3IWM8"/>